<proteinExistence type="predicted"/>
<dbReference type="GO" id="GO:0016020">
    <property type="term" value="C:membrane"/>
    <property type="evidence" value="ECO:0007669"/>
    <property type="project" value="UniProtKB-SubCell"/>
</dbReference>
<dbReference type="AlphaFoldDB" id="A0A0L7K1M5"/>
<keyword evidence="2 5" id="KW-0812">Transmembrane</keyword>
<evidence type="ECO:0000256" key="1">
    <source>
        <dbReference type="ARBA" id="ARBA00004370"/>
    </source>
</evidence>
<keyword evidence="4 5" id="KW-0472">Membrane</keyword>
<dbReference type="Gene3D" id="1.20.1250.20">
    <property type="entry name" value="MFS general substrate transporter like domains"/>
    <property type="match status" value="1"/>
</dbReference>
<comment type="caution">
    <text evidence="6">The sequence shown here is derived from an EMBL/GenBank/DDBJ whole genome shotgun (WGS) entry which is preliminary data.</text>
</comment>
<dbReference type="GO" id="GO:0022857">
    <property type="term" value="F:transmembrane transporter activity"/>
    <property type="evidence" value="ECO:0007669"/>
    <property type="project" value="InterPro"/>
</dbReference>
<reference evidence="6 7" key="1">
    <citation type="journal article" date="2015" name="Genome Biol. Evol.">
        <title>The genome of winter moth (Operophtera brumata) provides a genomic perspective on sexual dimorphism and phenology.</title>
        <authorList>
            <person name="Derks M.F."/>
            <person name="Smit S."/>
            <person name="Salis L."/>
            <person name="Schijlen E."/>
            <person name="Bossers A."/>
            <person name="Mateman C."/>
            <person name="Pijl A.S."/>
            <person name="de Ridder D."/>
            <person name="Groenen M.A."/>
            <person name="Visser M.E."/>
            <person name="Megens H.J."/>
        </authorList>
    </citation>
    <scope>NUCLEOTIDE SEQUENCE [LARGE SCALE GENOMIC DNA]</scope>
    <source>
        <strain evidence="6">WM2013NL</strain>
        <tissue evidence="6">Head and thorax</tissue>
    </source>
</reference>
<gene>
    <name evidence="6" type="ORF">OBRU01_27239</name>
</gene>
<name>A0A0L7K1M5_OPEBR</name>
<dbReference type="InterPro" id="IPR036259">
    <property type="entry name" value="MFS_trans_sf"/>
</dbReference>
<evidence type="ECO:0000313" key="6">
    <source>
        <dbReference type="EMBL" id="KOB51780.1"/>
    </source>
</evidence>
<evidence type="ECO:0000256" key="5">
    <source>
        <dbReference type="SAM" id="Phobius"/>
    </source>
</evidence>
<sequence length="77" mass="8604">MYVSQIRAKALGFIVTYAWLMSFVQLSLFAWARSALGAQAAFYGFAAVNLLGVMVAWCLPETRGKTVDEIEVELRKK</sequence>
<protein>
    <submittedName>
        <fullName evidence="6">IolT2 (Myo-inositol transporter iolT2)</fullName>
    </submittedName>
</protein>
<evidence type="ECO:0000313" key="7">
    <source>
        <dbReference type="Proteomes" id="UP000037510"/>
    </source>
</evidence>
<evidence type="ECO:0000256" key="3">
    <source>
        <dbReference type="ARBA" id="ARBA00022989"/>
    </source>
</evidence>
<dbReference type="Proteomes" id="UP000037510">
    <property type="component" value="Unassembled WGS sequence"/>
</dbReference>
<evidence type="ECO:0000256" key="4">
    <source>
        <dbReference type="ARBA" id="ARBA00023136"/>
    </source>
</evidence>
<feature type="transmembrane region" description="Helical" evidence="5">
    <location>
        <begin position="12"/>
        <end position="32"/>
    </location>
</feature>
<accession>A0A0L7K1M5</accession>
<dbReference type="SUPFAM" id="SSF103473">
    <property type="entry name" value="MFS general substrate transporter"/>
    <property type="match status" value="1"/>
</dbReference>
<comment type="subcellular location">
    <subcellularLocation>
        <location evidence="1">Membrane</location>
    </subcellularLocation>
</comment>
<dbReference type="InterPro" id="IPR005828">
    <property type="entry name" value="MFS_sugar_transport-like"/>
</dbReference>
<keyword evidence="7" id="KW-1185">Reference proteome</keyword>
<keyword evidence="3 5" id="KW-1133">Transmembrane helix</keyword>
<feature type="transmembrane region" description="Helical" evidence="5">
    <location>
        <begin position="38"/>
        <end position="59"/>
    </location>
</feature>
<organism evidence="6 7">
    <name type="scientific">Operophtera brumata</name>
    <name type="common">Winter moth</name>
    <name type="synonym">Phalaena brumata</name>
    <dbReference type="NCBI Taxonomy" id="104452"/>
    <lineage>
        <taxon>Eukaryota</taxon>
        <taxon>Metazoa</taxon>
        <taxon>Ecdysozoa</taxon>
        <taxon>Arthropoda</taxon>
        <taxon>Hexapoda</taxon>
        <taxon>Insecta</taxon>
        <taxon>Pterygota</taxon>
        <taxon>Neoptera</taxon>
        <taxon>Endopterygota</taxon>
        <taxon>Lepidoptera</taxon>
        <taxon>Glossata</taxon>
        <taxon>Ditrysia</taxon>
        <taxon>Geometroidea</taxon>
        <taxon>Geometridae</taxon>
        <taxon>Larentiinae</taxon>
        <taxon>Operophtera</taxon>
    </lineage>
</organism>
<dbReference type="Pfam" id="PF00083">
    <property type="entry name" value="Sugar_tr"/>
    <property type="match status" value="1"/>
</dbReference>
<dbReference type="EMBL" id="JTDY01020255">
    <property type="protein sequence ID" value="KOB51780.1"/>
    <property type="molecule type" value="Genomic_DNA"/>
</dbReference>
<evidence type="ECO:0000256" key="2">
    <source>
        <dbReference type="ARBA" id="ARBA00022692"/>
    </source>
</evidence>